<feature type="transmembrane region" description="Helical" evidence="1">
    <location>
        <begin position="433"/>
        <end position="450"/>
    </location>
</feature>
<organism evidence="2 3">
    <name type="scientific">Sclerotinia nivalis</name>
    <dbReference type="NCBI Taxonomy" id="352851"/>
    <lineage>
        <taxon>Eukaryota</taxon>
        <taxon>Fungi</taxon>
        <taxon>Dikarya</taxon>
        <taxon>Ascomycota</taxon>
        <taxon>Pezizomycotina</taxon>
        <taxon>Leotiomycetes</taxon>
        <taxon>Helotiales</taxon>
        <taxon>Sclerotiniaceae</taxon>
        <taxon>Sclerotinia</taxon>
    </lineage>
</organism>
<proteinExistence type="predicted"/>
<evidence type="ECO:0000313" key="2">
    <source>
        <dbReference type="EMBL" id="KAJ8061528.1"/>
    </source>
</evidence>
<accession>A0A9X0AIF7</accession>
<keyword evidence="1" id="KW-0472">Membrane</keyword>
<evidence type="ECO:0000256" key="1">
    <source>
        <dbReference type="SAM" id="Phobius"/>
    </source>
</evidence>
<dbReference type="EMBL" id="JAPEIS010000011">
    <property type="protein sequence ID" value="KAJ8061528.1"/>
    <property type="molecule type" value="Genomic_DNA"/>
</dbReference>
<keyword evidence="1" id="KW-1133">Transmembrane helix</keyword>
<reference evidence="2" key="1">
    <citation type="submission" date="2022-11" db="EMBL/GenBank/DDBJ databases">
        <title>Genome Resource of Sclerotinia nivalis Strain SnTB1, a Plant Pathogen Isolated from American Ginseng.</title>
        <authorList>
            <person name="Fan S."/>
        </authorList>
    </citation>
    <scope>NUCLEOTIDE SEQUENCE</scope>
    <source>
        <strain evidence="2">SnTB1</strain>
    </source>
</reference>
<gene>
    <name evidence="2" type="ORF">OCU04_009342</name>
</gene>
<evidence type="ECO:0000313" key="3">
    <source>
        <dbReference type="Proteomes" id="UP001152300"/>
    </source>
</evidence>
<dbReference type="Proteomes" id="UP001152300">
    <property type="component" value="Unassembled WGS sequence"/>
</dbReference>
<dbReference type="Gene3D" id="1.20.58.340">
    <property type="entry name" value="Magnesium transport protein CorA, transmembrane region"/>
    <property type="match status" value="1"/>
</dbReference>
<keyword evidence="1" id="KW-0812">Transmembrane</keyword>
<sequence>MDPEFYYPEEAEKCWAGDPYMLEETKHYGHQAREFGESFDRKSMQHHPWADNDNLRWLPRLRLFDVEDNSLRSREQPQHFESAYDLYSYLTESRASRSNSKTQKQLIILEDIDPRFAEGDFTSFAGNCARSWVINNTWNILNYYSPVSYWGQDHGEGSWTAIIVVDPLQSYLLPKDGLSIDPSEEAIYLQIEESKALCISKSIVMAPPNSYTIKPQKESMFDFLVEAHKRSSHQCSLDPFSATAYARNFVRAVWEDDIADRIEASHNLVFDNQEIDDSFEAIQSRDRRIIQGYQRLISERYDMRLDRKNITEIAWAFQSGWDSSLPVNSSKFQTRQSDTTRQIEYDGDIWKFLDKKLEMAEIIEINQHMEEYAQRAALNEAYATNLQTATANRQARSARQLTKIATMAVPSTVVASVFSMGGDFAAGEKLFPIYWAISLLITFALLIWELHEEIMKAWLSLGRIRFAKKHPYKSNFEISDCKSTGTRPGKIWRKLLRRRKRGGLPDVEMATRSN</sequence>
<name>A0A9X0AIF7_9HELO</name>
<dbReference type="AlphaFoldDB" id="A0A9X0AIF7"/>
<protein>
    <submittedName>
        <fullName evidence="2">Uncharacterized protein</fullName>
    </submittedName>
</protein>
<comment type="caution">
    <text evidence="2">The sequence shown here is derived from an EMBL/GenBank/DDBJ whole genome shotgun (WGS) entry which is preliminary data.</text>
</comment>
<dbReference type="OrthoDB" id="5428055at2759"/>
<keyword evidence="3" id="KW-1185">Reference proteome</keyword>